<dbReference type="EMBL" id="BK059106">
    <property type="protein sequence ID" value="DAE31237.1"/>
    <property type="molecule type" value="Genomic_DNA"/>
</dbReference>
<reference evidence="1" key="1">
    <citation type="journal article" date="2021" name="Proc. Natl. Acad. Sci. U.S.A.">
        <title>A Catalog of Tens of Thousands of Viruses from Human Metagenomes Reveals Hidden Associations with Chronic Diseases.</title>
        <authorList>
            <person name="Tisza M.J."/>
            <person name="Buck C.B."/>
        </authorList>
    </citation>
    <scope>NUCLEOTIDE SEQUENCE</scope>
    <source>
        <strain evidence="1">CtHG14</strain>
    </source>
</reference>
<organism evidence="1">
    <name type="scientific">virus sp. ctHG14</name>
    <dbReference type="NCBI Taxonomy" id="2827626"/>
    <lineage>
        <taxon>Viruses</taxon>
    </lineage>
</organism>
<proteinExistence type="predicted"/>
<evidence type="ECO:0000313" key="1">
    <source>
        <dbReference type="EMBL" id="DAE31237.1"/>
    </source>
</evidence>
<sequence>MNKYNEHIKESIDYFNHESECMKHRVCNCDMQTSLRVGREKTAYETAVECLKKQLPQSPVKVVHKSIVHENRGDQPHTLRESECEVWECPCCGNTVWSGISIAKKSSYCSDCGQKIDWEEVK</sequence>
<name>A0A8S5RJM3_9VIRU</name>
<protein>
    <submittedName>
        <fullName evidence="1">Trm112p-like protein</fullName>
    </submittedName>
</protein>
<accession>A0A8S5RJM3</accession>